<feature type="chain" id="PRO_5017457565" evidence="1">
    <location>
        <begin position="21"/>
        <end position="259"/>
    </location>
</feature>
<gene>
    <name evidence="2" type="ORF">SAMN05660284_01755</name>
</gene>
<dbReference type="RefSeq" id="WP_143086009.1">
    <property type="nucleotide sequence ID" value="NZ_FOVE01000011.1"/>
</dbReference>
<name>A0A1I4ZX56_9NEIS</name>
<organism evidence="2 3">
    <name type="scientific">Formivibrio citricus</name>
    <dbReference type="NCBI Taxonomy" id="83765"/>
    <lineage>
        <taxon>Bacteria</taxon>
        <taxon>Pseudomonadati</taxon>
        <taxon>Pseudomonadota</taxon>
        <taxon>Betaproteobacteria</taxon>
        <taxon>Neisseriales</taxon>
        <taxon>Chitinibacteraceae</taxon>
        <taxon>Formivibrio</taxon>
    </lineage>
</organism>
<dbReference type="OrthoDB" id="7202514at2"/>
<reference evidence="3" key="1">
    <citation type="submission" date="2016-10" db="EMBL/GenBank/DDBJ databases">
        <authorList>
            <person name="Varghese N."/>
            <person name="Submissions S."/>
        </authorList>
    </citation>
    <scope>NUCLEOTIDE SEQUENCE [LARGE SCALE GENOMIC DNA]</scope>
    <source>
        <strain evidence="3">DSM 6150</strain>
    </source>
</reference>
<protein>
    <submittedName>
        <fullName evidence="2">Uncharacterized protein</fullName>
    </submittedName>
</protein>
<sequence length="259" mass="29248">MGKFLAPTVCLCLYSAVSLGACDDSFVAKVRRNFGYADGRNEWSEFVACKQYPPFEGKSIVAIAKRQAGTAIGDSETMGDYNLDIALVDNRTATVLKHAFFKRRFLSDGYRFDGIEIDTANYAVAPNLRAFGIRANFHIDLGFTSSQTLSLVIPSGKTFREVLSNADMNIIFTRNWPSCRNETREATRTLAISNQVTHGYFDLIVRETLVDTRERGDVKKTDECVSSVEHKETKTYILRFNGRHYVVPVNMREFDCRIC</sequence>
<dbReference type="Proteomes" id="UP000242869">
    <property type="component" value="Unassembled WGS sequence"/>
</dbReference>
<keyword evidence="3" id="KW-1185">Reference proteome</keyword>
<feature type="signal peptide" evidence="1">
    <location>
        <begin position="1"/>
        <end position="20"/>
    </location>
</feature>
<evidence type="ECO:0000313" key="2">
    <source>
        <dbReference type="EMBL" id="SFN54787.1"/>
    </source>
</evidence>
<evidence type="ECO:0000313" key="3">
    <source>
        <dbReference type="Proteomes" id="UP000242869"/>
    </source>
</evidence>
<dbReference type="PROSITE" id="PS51257">
    <property type="entry name" value="PROKAR_LIPOPROTEIN"/>
    <property type="match status" value="1"/>
</dbReference>
<accession>A0A1I4ZX56</accession>
<dbReference type="EMBL" id="FOVE01000011">
    <property type="protein sequence ID" value="SFN54787.1"/>
    <property type="molecule type" value="Genomic_DNA"/>
</dbReference>
<dbReference type="AlphaFoldDB" id="A0A1I4ZX56"/>
<keyword evidence="1" id="KW-0732">Signal</keyword>
<evidence type="ECO:0000256" key="1">
    <source>
        <dbReference type="SAM" id="SignalP"/>
    </source>
</evidence>
<proteinExistence type="predicted"/>